<dbReference type="SUPFAM" id="SSF56784">
    <property type="entry name" value="HAD-like"/>
    <property type="match status" value="1"/>
</dbReference>
<organism evidence="1">
    <name type="scientific">viral metagenome</name>
    <dbReference type="NCBI Taxonomy" id="1070528"/>
    <lineage>
        <taxon>unclassified sequences</taxon>
        <taxon>metagenomes</taxon>
        <taxon>organismal metagenomes</taxon>
    </lineage>
</organism>
<dbReference type="Gene3D" id="3.40.50.1000">
    <property type="entry name" value="HAD superfamily/HAD-like"/>
    <property type="match status" value="1"/>
</dbReference>
<dbReference type="AlphaFoldDB" id="A0A6C0IV58"/>
<protein>
    <submittedName>
        <fullName evidence="1">Uncharacterized protein</fullName>
    </submittedName>
</protein>
<reference evidence="1" key="1">
    <citation type="journal article" date="2020" name="Nature">
        <title>Giant virus diversity and host interactions through global metagenomics.</title>
        <authorList>
            <person name="Schulz F."/>
            <person name="Roux S."/>
            <person name="Paez-Espino D."/>
            <person name="Jungbluth S."/>
            <person name="Walsh D.A."/>
            <person name="Denef V.J."/>
            <person name="McMahon K.D."/>
            <person name="Konstantinidis K.T."/>
            <person name="Eloe-Fadrosh E.A."/>
            <person name="Kyrpides N.C."/>
            <person name="Woyke T."/>
        </authorList>
    </citation>
    <scope>NUCLEOTIDE SEQUENCE</scope>
    <source>
        <strain evidence="1">GVMAG-M-3300024301-20</strain>
    </source>
</reference>
<dbReference type="InterPro" id="IPR023214">
    <property type="entry name" value="HAD_sf"/>
</dbReference>
<dbReference type="EMBL" id="MN740245">
    <property type="protein sequence ID" value="QHT95717.1"/>
    <property type="molecule type" value="Genomic_DNA"/>
</dbReference>
<proteinExistence type="predicted"/>
<accession>A0A6C0IV58</accession>
<evidence type="ECO:0000313" key="1">
    <source>
        <dbReference type="EMBL" id="QHT95717.1"/>
    </source>
</evidence>
<name>A0A6C0IV58_9ZZZZ</name>
<dbReference type="InterPro" id="IPR036412">
    <property type="entry name" value="HAD-like_sf"/>
</dbReference>
<sequence>MNTTNNTNCINKIVVFDLDETLGYFMEFGMFWDALTRYLKDTKLHLQIPVNQELFNSVLDLYPEFLRPNIINILKYLKKKKEQDKCHKLMIYTNNQGPKTWANHIISYFETKINSKLFDQIIAAFKVQGKRVEVCRTTHLKTHQDLIKCTKIPEDTQICFIDDVFYPDMSNKNIYYINIKPYIHDLQFNTMIDRFLKSSILFNANAKININNETFQSNIIEHMKKYNHTYTEKLSKAQDIDVILSKKILHHLETFFNEQKGYFPKKSVTHNKNKHKFFKKNKTIKLKRLQ</sequence>